<dbReference type="EC" id="2.7.13.3" evidence="2"/>
<dbReference type="PRINTS" id="PR00344">
    <property type="entry name" value="BCTRLSENSOR"/>
</dbReference>
<evidence type="ECO:0000256" key="2">
    <source>
        <dbReference type="ARBA" id="ARBA00012438"/>
    </source>
</evidence>
<proteinExistence type="predicted"/>
<comment type="catalytic activity">
    <reaction evidence="1">
        <text>ATP + protein L-histidine = ADP + protein N-phospho-L-histidine.</text>
        <dbReference type="EC" id="2.7.13.3"/>
    </reaction>
</comment>
<organism evidence="9 10">
    <name type="scientific">Chitinophaga barathri</name>
    <dbReference type="NCBI Taxonomy" id="1647451"/>
    <lineage>
        <taxon>Bacteria</taxon>
        <taxon>Pseudomonadati</taxon>
        <taxon>Bacteroidota</taxon>
        <taxon>Chitinophagia</taxon>
        <taxon>Chitinophagales</taxon>
        <taxon>Chitinophagaceae</taxon>
        <taxon>Chitinophaga</taxon>
    </lineage>
</organism>
<name>A0A3N4MSE7_9BACT</name>
<keyword evidence="6" id="KW-0812">Transmembrane</keyword>
<keyword evidence="5" id="KW-0597">Phosphoprotein</keyword>
<dbReference type="InterPro" id="IPR011006">
    <property type="entry name" value="CheY-like_superfamily"/>
</dbReference>
<evidence type="ECO:0000256" key="6">
    <source>
        <dbReference type="SAM" id="Phobius"/>
    </source>
</evidence>
<dbReference type="PANTHER" id="PTHR43047">
    <property type="entry name" value="TWO-COMPONENT HISTIDINE PROTEIN KINASE"/>
    <property type="match status" value="1"/>
</dbReference>
<keyword evidence="10" id="KW-1185">Reference proteome</keyword>
<feature type="transmembrane region" description="Helical" evidence="6">
    <location>
        <begin position="55"/>
        <end position="74"/>
    </location>
</feature>
<gene>
    <name evidence="9" type="ORF">EG028_25895</name>
</gene>
<dbReference type="GO" id="GO:0005886">
    <property type="term" value="C:plasma membrane"/>
    <property type="evidence" value="ECO:0007669"/>
    <property type="project" value="TreeGrafter"/>
</dbReference>
<dbReference type="Pfam" id="PF02518">
    <property type="entry name" value="HATPase_c"/>
    <property type="match status" value="1"/>
</dbReference>
<dbReference type="InterPro" id="IPR036097">
    <property type="entry name" value="HisK_dim/P_sf"/>
</dbReference>
<dbReference type="AlphaFoldDB" id="A0A3N4MSE7"/>
<keyword evidence="6" id="KW-0472">Membrane</keyword>
<dbReference type="InterPro" id="IPR036890">
    <property type="entry name" value="HATPase_C_sf"/>
</dbReference>
<keyword evidence="4" id="KW-0418">Kinase</keyword>
<dbReference type="SMART" id="SM00448">
    <property type="entry name" value="REC"/>
    <property type="match status" value="1"/>
</dbReference>
<dbReference type="OrthoDB" id="636661at2"/>
<dbReference type="InterPro" id="IPR004358">
    <property type="entry name" value="Sig_transdc_His_kin-like_C"/>
</dbReference>
<dbReference type="SUPFAM" id="SSF47384">
    <property type="entry name" value="Homodimeric domain of signal transducing histidine kinase"/>
    <property type="match status" value="1"/>
</dbReference>
<dbReference type="PROSITE" id="PS50110">
    <property type="entry name" value="RESPONSE_REGULATORY"/>
    <property type="match status" value="1"/>
</dbReference>
<dbReference type="PROSITE" id="PS50109">
    <property type="entry name" value="HIS_KIN"/>
    <property type="match status" value="1"/>
</dbReference>
<dbReference type="EMBL" id="RMBX01000016">
    <property type="protein sequence ID" value="RPD38323.1"/>
    <property type="molecule type" value="Genomic_DNA"/>
</dbReference>
<accession>A0A3N4MSE7</accession>
<feature type="domain" description="Response regulatory" evidence="8">
    <location>
        <begin position="432"/>
        <end position="548"/>
    </location>
</feature>
<dbReference type="CDD" id="cd17546">
    <property type="entry name" value="REC_hyHK_CKI1_RcsC-like"/>
    <property type="match status" value="1"/>
</dbReference>
<evidence type="ECO:0000259" key="7">
    <source>
        <dbReference type="PROSITE" id="PS50109"/>
    </source>
</evidence>
<dbReference type="Gene3D" id="1.10.287.130">
    <property type="match status" value="1"/>
</dbReference>
<evidence type="ECO:0000259" key="8">
    <source>
        <dbReference type="PROSITE" id="PS50110"/>
    </source>
</evidence>
<evidence type="ECO:0000256" key="3">
    <source>
        <dbReference type="ARBA" id="ARBA00022679"/>
    </source>
</evidence>
<evidence type="ECO:0000256" key="5">
    <source>
        <dbReference type="PROSITE-ProRule" id="PRU00169"/>
    </source>
</evidence>
<evidence type="ECO:0000313" key="9">
    <source>
        <dbReference type="EMBL" id="RPD38323.1"/>
    </source>
</evidence>
<evidence type="ECO:0000256" key="1">
    <source>
        <dbReference type="ARBA" id="ARBA00000085"/>
    </source>
</evidence>
<dbReference type="Pfam" id="PF00072">
    <property type="entry name" value="Response_reg"/>
    <property type="match status" value="1"/>
</dbReference>
<dbReference type="SUPFAM" id="SSF52172">
    <property type="entry name" value="CheY-like"/>
    <property type="match status" value="1"/>
</dbReference>
<feature type="transmembrane region" description="Helical" evidence="6">
    <location>
        <begin position="129"/>
        <end position="147"/>
    </location>
</feature>
<protein>
    <recommendedName>
        <fullName evidence="2">histidine kinase</fullName>
        <ecNumber evidence="2">2.7.13.3</ecNumber>
    </recommendedName>
</protein>
<reference evidence="10" key="1">
    <citation type="submission" date="2018-11" db="EMBL/GenBank/DDBJ databases">
        <title>Chitinophaga lutea sp.nov., isolate from arsenic contaminated soil.</title>
        <authorList>
            <person name="Zong Y."/>
        </authorList>
    </citation>
    <scope>NUCLEOTIDE SEQUENCE [LARGE SCALE GENOMIC DNA]</scope>
    <source>
        <strain evidence="10">YLT18</strain>
    </source>
</reference>
<feature type="modified residue" description="4-aspartylphosphate" evidence="5">
    <location>
        <position position="481"/>
    </location>
</feature>
<evidence type="ECO:0000256" key="4">
    <source>
        <dbReference type="ARBA" id="ARBA00022777"/>
    </source>
</evidence>
<feature type="transmembrane region" description="Helical" evidence="6">
    <location>
        <begin position="154"/>
        <end position="171"/>
    </location>
</feature>
<dbReference type="GO" id="GO:0000155">
    <property type="term" value="F:phosphorelay sensor kinase activity"/>
    <property type="evidence" value="ECO:0007669"/>
    <property type="project" value="InterPro"/>
</dbReference>
<dbReference type="InterPro" id="IPR003594">
    <property type="entry name" value="HATPase_dom"/>
</dbReference>
<evidence type="ECO:0000313" key="10">
    <source>
        <dbReference type="Proteomes" id="UP000279089"/>
    </source>
</evidence>
<keyword evidence="6" id="KW-1133">Transmembrane helix</keyword>
<dbReference type="GO" id="GO:0009927">
    <property type="term" value="F:histidine phosphotransfer kinase activity"/>
    <property type="evidence" value="ECO:0007669"/>
    <property type="project" value="TreeGrafter"/>
</dbReference>
<feature type="transmembrane region" description="Helical" evidence="6">
    <location>
        <begin position="95"/>
        <end position="123"/>
    </location>
</feature>
<comment type="caution">
    <text evidence="9">The sequence shown here is derived from an EMBL/GenBank/DDBJ whole genome shotgun (WGS) entry which is preliminary data.</text>
</comment>
<dbReference type="Proteomes" id="UP000279089">
    <property type="component" value="Unassembled WGS sequence"/>
</dbReference>
<dbReference type="Gene3D" id="3.40.50.2300">
    <property type="match status" value="1"/>
</dbReference>
<dbReference type="SUPFAM" id="SSF55874">
    <property type="entry name" value="ATPase domain of HSP90 chaperone/DNA topoisomerase II/histidine kinase"/>
    <property type="match status" value="1"/>
</dbReference>
<sequence length="554" mass="61270">MNTISHYLKNIINLGAQGADANQARSIVIVNIMGIIPAIFTVIMAPILYWVTGDLAILISPLIEGSILFTIPLWNVLRRHNIAKLVMYSTHSLGLLYFGLLMGPNANIELIVVFLIGLSFLIYPNVTPRVISIAAVVGVLTILGISFGYHFVKWLVLAATILLNVMVFYFYSAHFNESIDTLVRLNKAKSQEFNRTNHETRNHLNVANTVCEEYLRNFPSDTENVTIPVRDAKALSFSINRIKEVVNNVLDYSQLEHSRPTPAYKKVDLEQWVEDLIQSYQVFAGEKNVSIVLELMPGLPDKVLADEKAMTTILSNLLSNAIKFTHADTAISVQLDAGRDNIIMRVTDQGPGLTESQRAHLFQAYITDRGNRYKGTGLGMPIVLETLKLLRGSITVKSNTGMGSAFTVTIPVTVPEQESVSPTEQLRPLGKTVLVVDDNPMNLRASEMQLKKIGCAAIKHTDVLAAIQSTFLECPHLILLDYQLNGMDGLEAIRLIRKQEHLKDVPVIITSGVAGIDTNKGLLAAGVTGFLSKPIELHRLYQYIQLSENALTTS</sequence>
<keyword evidence="3" id="KW-0808">Transferase</keyword>
<dbReference type="PANTHER" id="PTHR43047:SF72">
    <property type="entry name" value="OSMOSENSING HISTIDINE PROTEIN KINASE SLN1"/>
    <property type="match status" value="1"/>
</dbReference>
<dbReference type="RefSeq" id="WP_120519199.1">
    <property type="nucleotide sequence ID" value="NZ_QXZY01000016.1"/>
</dbReference>
<feature type="transmembrane region" description="Helical" evidence="6">
    <location>
        <begin position="27"/>
        <end position="49"/>
    </location>
</feature>
<dbReference type="SMART" id="SM00387">
    <property type="entry name" value="HATPase_c"/>
    <property type="match status" value="1"/>
</dbReference>
<dbReference type="InterPro" id="IPR005467">
    <property type="entry name" value="His_kinase_dom"/>
</dbReference>
<dbReference type="InterPro" id="IPR001789">
    <property type="entry name" value="Sig_transdc_resp-reg_receiver"/>
</dbReference>
<feature type="domain" description="Histidine kinase" evidence="7">
    <location>
        <begin position="195"/>
        <end position="414"/>
    </location>
</feature>
<dbReference type="Gene3D" id="3.30.565.10">
    <property type="entry name" value="Histidine kinase-like ATPase, C-terminal domain"/>
    <property type="match status" value="1"/>
</dbReference>